<evidence type="ECO:0000313" key="1">
    <source>
        <dbReference type="EMBL" id="GFO44016.1"/>
    </source>
</evidence>
<keyword evidence="2" id="KW-1185">Reference proteome</keyword>
<sequence length="111" mass="12426">MYSGNQSYPQFISVISWWFLPPFINLAKIRPTWTRVRLDPAVSGPQLSEPESPRPDDKLQNGRNHLYWLSMRALVIACPASGGHYSGIGVDKLQIGTGRCTVYCIVYSAPD</sequence>
<gene>
    <name evidence="1" type="ORF">PoB_007052100</name>
</gene>
<proteinExistence type="predicted"/>
<comment type="caution">
    <text evidence="1">The sequence shown here is derived from an EMBL/GenBank/DDBJ whole genome shotgun (WGS) entry which is preliminary data.</text>
</comment>
<name>A0AAV4DIN9_9GAST</name>
<protein>
    <submittedName>
        <fullName evidence="1">Uncharacterized protein</fullName>
    </submittedName>
</protein>
<reference evidence="1 2" key="1">
    <citation type="journal article" date="2021" name="Elife">
        <title>Chloroplast acquisition without the gene transfer in kleptoplastic sea slugs, Plakobranchus ocellatus.</title>
        <authorList>
            <person name="Maeda T."/>
            <person name="Takahashi S."/>
            <person name="Yoshida T."/>
            <person name="Shimamura S."/>
            <person name="Takaki Y."/>
            <person name="Nagai Y."/>
            <person name="Toyoda A."/>
            <person name="Suzuki Y."/>
            <person name="Arimoto A."/>
            <person name="Ishii H."/>
            <person name="Satoh N."/>
            <person name="Nishiyama T."/>
            <person name="Hasebe M."/>
            <person name="Maruyama T."/>
            <person name="Minagawa J."/>
            <person name="Obokata J."/>
            <person name="Shigenobu S."/>
        </authorList>
    </citation>
    <scope>NUCLEOTIDE SEQUENCE [LARGE SCALE GENOMIC DNA]</scope>
</reference>
<evidence type="ECO:0000313" key="2">
    <source>
        <dbReference type="Proteomes" id="UP000735302"/>
    </source>
</evidence>
<accession>A0AAV4DIN9</accession>
<dbReference type="Proteomes" id="UP000735302">
    <property type="component" value="Unassembled WGS sequence"/>
</dbReference>
<dbReference type="AlphaFoldDB" id="A0AAV4DIN9"/>
<organism evidence="1 2">
    <name type="scientific">Plakobranchus ocellatus</name>
    <dbReference type="NCBI Taxonomy" id="259542"/>
    <lineage>
        <taxon>Eukaryota</taxon>
        <taxon>Metazoa</taxon>
        <taxon>Spiralia</taxon>
        <taxon>Lophotrochozoa</taxon>
        <taxon>Mollusca</taxon>
        <taxon>Gastropoda</taxon>
        <taxon>Heterobranchia</taxon>
        <taxon>Euthyneura</taxon>
        <taxon>Panpulmonata</taxon>
        <taxon>Sacoglossa</taxon>
        <taxon>Placobranchoidea</taxon>
        <taxon>Plakobranchidae</taxon>
        <taxon>Plakobranchus</taxon>
    </lineage>
</organism>
<dbReference type="EMBL" id="BLXT01007928">
    <property type="protein sequence ID" value="GFO44016.1"/>
    <property type="molecule type" value="Genomic_DNA"/>
</dbReference>